<keyword evidence="3" id="KW-0378">Hydrolase</keyword>
<feature type="chain" id="PRO_5040850328" description="3-phytase" evidence="5">
    <location>
        <begin position="22"/>
        <end position="537"/>
    </location>
</feature>
<dbReference type="AlphaFoldDB" id="A0A9W9NXR9"/>
<accession>A0A9W9NXR9</accession>
<reference evidence="6" key="1">
    <citation type="submission" date="2022-11" db="EMBL/GenBank/DDBJ databases">
        <authorList>
            <person name="Petersen C."/>
        </authorList>
    </citation>
    <scope>NUCLEOTIDE SEQUENCE</scope>
    <source>
        <strain evidence="6">IBT 23319</strain>
    </source>
</reference>
<proteinExistence type="inferred from homology"/>
<evidence type="ECO:0000256" key="1">
    <source>
        <dbReference type="ARBA" id="ARBA00005375"/>
    </source>
</evidence>
<dbReference type="GO" id="GO:0016158">
    <property type="term" value="F:inositol hexakisphosphate 3-phosphatase activity"/>
    <property type="evidence" value="ECO:0007669"/>
    <property type="project" value="UniProtKB-EC"/>
</dbReference>
<dbReference type="InterPro" id="IPR029033">
    <property type="entry name" value="His_PPase_superfam"/>
</dbReference>
<dbReference type="PANTHER" id="PTHR20963:SF43">
    <property type="entry name" value="PUTATIVE (AFU_ORTHOLOGUE AFUA_7G01240)-RELATED"/>
    <property type="match status" value="1"/>
</dbReference>
<dbReference type="GeneID" id="81384335"/>
<keyword evidence="7" id="KW-1185">Reference proteome</keyword>
<evidence type="ECO:0000256" key="2">
    <source>
        <dbReference type="ARBA" id="ARBA00012632"/>
    </source>
</evidence>
<dbReference type="PROSITE" id="PS00616">
    <property type="entry name" value="HIS_ACID_PHOSPHAT_1"/>
    <property type="match status" value="1"/>
</dbReference>
<dbReference type="OrthoDB" id="6509975at2759"/>
<dbReference type="RefSeq" id="XP_056500406.1">
    <property type="nucleotide sequence ID" value="XM_056645168.1"/>
</dbReference>
<comment type="caution">
    <text evidence="6">The sequence shown here is derived from an EMBL/GenBank/DDBJ whole genome shotgun (WGS) entry which is preliminary data.</text>
</comment>
<protein>
    <recommendedName>
        <fullName evidence="2">3-phytase</fullName>
        <ecNumber evidence="2">3.1.3.8</ecNumber>
    </recommendedName>
</protein>
<dbReference type="EMBL" id="JAPQKT010000005">
    <property type="protein sequence ID" value="KAJ5231662.1"/>
    <property type="molecule type" value="Genomic_DNA"/>
</dbReference>
<sequence length="537" mass="59691">MAPNKLQFLILPFALSMGADAKTNQPTTTQPDWFQTVPNDYAGVTATGAAPFLAESNPAPFGQSTFTPNAPLETSEPIKGSHGRNIFHLMGDLSPYFSPADGFGVDEYPLPKGADITQMHMLQRHGARYPSSSEGLDTWASGIVNATKQGTSFTGKLGFLNDWSYKMGKEILVPKGRQELFDSGILNWYNYGHLYNESSKLVVRTTLQSRMLESAENFLAGFFGLDWRKNANILATVDPATTGWFACTKAGETMMASVEEPVATWMATYLKDRTAELKKLSGSYNWTITDTYHAQSLCPYETISLGYSDFCDIFTYEDWEGYEYLMDIEFAAISGFLSPTGRAQGIAWVEEFLARIEGHFLDLPANITGANVTLDTNTVTFPLNQSLYFEFTHDANIISVLTALGMTQFADFLPLTGPSKKQQFVASKLVPFGGRFNIEIIKTPHKVSSRRSSKGWTAHDYVSGTGETHYVHFIQNQRTLPLHASFDACEERDDGWCELSTFLKVQKESLSKAEYQHACFSDWAMKDYGAVRNGVPV</sequence>
<dbReference type="PANTHER" id="PTHR20963">
    <property type="entry name" value="MULTIPLE INOSITOL POLYPHOSPHATE PHOSPHATASE-RELATED"/>
    <property type="match status" value="1"/>
</dbReference>
<dbReference type="EC" id="3.1.3.8" evidence="2"/>
<evidence type="ECO:0000256" key="3">
    <source>
        <dbReference type="ARBA" id="ARBA00022801"/>
    </source>
</evidence>
<name>A0A9W9NXR9_PENCI</name>
<feature type="region of interest" description="Disordered" evidence="4">
    <location>
        <begin position="57"/>
        <end position="78"/>
    </location>
</feature>
<keyword evidence="5" id="KW-0732">Signal</keyword>
<dbReference type="Gene3D" id="3.40.50.1240">
    <property type="entry name" value="Phosphoglycerate mutase-like"/>
    <property type="match status" value="1"/>
</dbReference>
<reference evidence="6" key="2">
    <citation type="journal article" date="2023" name="IMA Fungus">
        <title>Comparative genomic study of the Penicillium genus elucidates a diverse pangenome and 15 lateral gene transfer events.</title>
        <authorList>
            <person name="Petersen C."/>
            <person name="Sorensen T."/>
            <person name="Nielsen M.R."/>
            <person name="Sondergaard T.E."/>
            <person name="Sorensen J.L."/>
            <person name="Fitzpatrick D.A."/>
            <person name="Frisvad J.C."/>
            <person name="Nielsen K.L."/>
        </authorList>
    </citation>
    <scope>NUCLEOTIDE SEQUENCE</scope>
    <source>
        <strain evidence="6">IBT 23319</strain>
    </source>
</reference>
<evidence type="ECO:0000313" key="7">
    <source>
        <dbReference type="Proteomes" id="UP001147733"/>
    </source>
</evidence>
<dbReference type="CDD" id="cd07061">
    <property type="entry name" value="HP_HAP_like"/>
    <property type="match status" value="1"/>
</dbReference>
<evidence type="ECO:0000313" key="6">
    <source>
        <dbReference type="EMBL" id="KAJ5231662.1"/>
    </source>
</evidence>
<gene>
    <name evidence="6" type="ORF">N7469_006250</name>
</gene>
<dbReference type="InterPro" id="IPR000560">
    <property type="entry name" value="His_Pase_clade-2"/>
</dbReference>
<dbReference type="Pfam" id="PF00328">
    <property type="entry name" value="His_Phos_2"/>
    <property type="match status" value="1"/>
</dbReference>
<evidence type="ECO:0000256" key="4">
    <source>
        <dbReference type="SAM" id="MobiDB-lite"/>
    </source>
</evidence>
<dbReference type="PROSITE" id="PS00778">
    <property type="entry name" value="HIS_ACID_PHOSPHAT_2"/>
    <property type="match status" value="1"/>
</dbReference>
<organism evidence="6 7">
    <name type="scientific">Penicillium citrinum</name>
    <dbReference type="NCBI Taxonomy" id="5077"/>
    <lineage>
        <taxon>Eukaryota</taxon>
        <taxon>Fungi</taxon>
        <taxon>Dikarya</taxon>
        <taxon>Ascomycota</taxon>
        <taxon>Pezizomycotina</taxon>
        <taxon>Eurotiomycetes</taxon>
        <taxon>Eurotiomycetidae</taxon>
        <taxon>Eurotiales</taxon>
        <taxon>Aspergillaceae</taxon>
        <taxon>Penicillium</taxon>
    </lineage>
</organism>
<dbReference type="Proteomes" id="UP001147733">
    <property type="component" value="Unassembled WGS sequence"/>
</dbReference>
<dbReference type="SUPFAM" id="SSF53254">
    <property type="entry name" value="Phosphoglycerate mutase-like"/>
    <property type="match status" value="1"/>
</dbReference>
<dbReference type="InterPro" id="IPR033379">
    <property type="entry name" value="Acid_Pase_AS"/>
</dbReference>
<dbReference type="GO" id="GO:0003993">
    <property type="term" value="F:acid phosphatase activity"/>
    <property type="evidence" value="ECO:0007669"/>
    <property type="project" value="TreeGrafter"/>
</dbReference>
<comment type="similarity">
    <text evidence="1">Belongs to the histidine acid phosphatase family.</text>
</comment>
<feature type="signal peptide" evidence="5">
    <location>
        <begin position="1"/>
        <end position="21"/>
    </location>
</feature>
<evidence type="ECO:0000256" key="5">
    <source>
        <dbReference type="SAM" id="SignalP"/>
    </source>
</evidence>